<evidence type="ECO:0000313" key="2">
    <source>
        <dbReference type="Proteomes" id="UP000176479"/>
    </source>
</evidence>
<dbReference type="Proteomes" id="UP000176479">
    <property type="component" value="Unassembled WGS sequence"/>
</dbReference>
<sequence>MYYPYTKETAKNMRTEGASLGDISKKLHVSKSTLSFWCRDMILTESAIGKIQTSGKKKSIQGLLRYSEFIRKERMTRHALQKQEGAEMVSALSDRDILMIGLGLYWGEGYKYENGELGFTNSNPFMIRFYFKWLKLWNVGKDSLIFRITLNEFFREKEKNIKSFWINFLSIKEEQFSKTTFIKTNLKKASVENMEKYKGILRVKVRKGTALRNKILGAIEHISNS</sequence>
<name>A0A1F6Y0F6_9BACT</name>
<gene>
    <name evidence="1" type="ORF">A3H53_00380</name>
</gene>
<comment type="caution">
    <text evidence="1">The sequence shown here is derived from an EMBL/GenBank/DDBJ whole genome shotgun (WGS) entry which is preliminary data.</text>
</comment>
<reference evidence="1 2" key="1">
    <citation type="journal article" date="2016" name="Nat. Commun.">
        <title>Thousands of microbial genomes shed light on interconnected biogeochemical processes in an aquifer system.</title>
        <authorList>
            <person name="Anantharaman K."/>
            <person name="Brown C.T."/>
            <person name="Hug L.A."/>
            <person name="Sharon I."/>
            <person name="Castelle C.J."/>
            <person name="Probst A.J."/>
            <person name="Thomas B.C."/>
            <person name="Singh A."/>
            <person name="Wilkins M.J."/>
            <person name="Karaoz U."/>
            <person name="Brodie E.L."/>
            <person name="Williams K.H."/>
            <person name="Hubbard S.S."/>
            <person name="Banfield J.F."/>
        </authorList>
    </citation>
    <scope>NUCLEOTIDE SEQUENCE [LARGE SCALE GENOMIC DNA]</scope>
</reference>
<evidence type="ECO:0000313" key="1">
    <source>
        <dbReference type="EMBL" id="OGI99728.1"/>
    </source>
</evidence>
<organism evidence="1 2">
    <name type="scientific">Candidatus Nomurabacteria bacterium RIFCSPLOWO2_02_FULL_40_10</name>
    <dbReference type="NCBI Taxonomy" id="1801786"/>
    <lineage>
        <taxon>Bacteria</taxon>
        <taxon>Candidatus Nomuraibacteriota</taxon>
    </lineage>
</organism>
<proteinExistence type="predicted"/>
<dbReference type="EMBL" id="MFVK01000009">
    <property type="protein sequence ID" value="OGI99728.1"/>
    <property type="molecule type" value="Genomic_DNA"/>
</dbReference>
<protein>
    <submittedName>
        <fullName evidence="1">Uncharacterized protein</fullName>
    </submittedName>
</protein>
<dbReference type="AlphaFoldDB" id="A0A1F6Y0F6"/>
<accession>A0A1F6Y0F6</accession>